<comment type="caution">
    <text evidence="2">The sequence shown here is derived from an EMBL/GenBank/DDBJ whole genome shotgun (WGS) entry which is preliminary data.</text>
</comment>
<organism evidence="2 3">
    <name type="scientific">Phialemonium thermophilum</name>
    <dbReference type="NCBI Taxonomy" id="223376"/>
    <lineage>
        <taxon>Eukaryota</taxon>
        <taxon>Fungi</taxon>
        <taxon>Dikarya</taxon>
        <taxon>Ascomycota</taxon>
        <taxon>Pezizomycotina</taxon>
        <taxon>Sordariomycetes</taxon>
        <taxon>Sordariomycetidae</taxon>
        <taxon>Cephalothecales</taxon>
        <taxon>Cephalothecaceae</taxon>
        <taxon>Phialemonium</taxon>
    </lineage>
</organism>
<keyword evidence="3" id="KW-1185">Reference proteome</keyword>
<protein>
    <submittedName>
        <fullName evidence="2">Uncharacterized protein</fullName>
    </submittedName>
</protein>
<name>A0ABR3XN23_9PEZI</name>
<evidence type="ECO:0000313" key="2">
    <source>
        <dbReference type="EMBL" id="KAL1877374.1"/>
    </source>
</evidence>
<gene>
    <name evidence="2" type="ORF">VTK73DRAFT_8669</name>
</gene>
<feature type="transmembrane region" description="Helical" evidence="1">
    <location>
        <begin position="46"/>
        <end position="64"/>
    </location>
</feature>
<sequence length="100" mass="11044">MRASSKNSKLEGPKYSVNYSRRLRISVFQPRGANTSSSVSLDTKNMLYWLMGVIVSAWICSFIADHILASSNDDEDILGEALPAKNRGGELSLGIQRQSH</sequence>
<dbReference type="Proteomes" id="UP001586593">
    <property type="component" value="Unassembled WGS sequence"/>
</dbReference>
<keyword evidence="1" id="KW-0812">Transmembrane</keyword>
<dbReference type="EMBL" id="JAZHXJ010000065">
    <property type="protein sequence ID" value="KAL1877374.1"/>
    <property type="molecule type" value="Genomic_DNA"/>
</dbReference>
<keyword evidence="1" id="KW-1133">Transmembrane helix</keyword>
<evidence type="ECO:0000313" key="3">
    <source>
        <dbReference type="Proteomes" id="UP001586593"/>
    </source>
</evidence>
<evidence type="ECO:0000256" key="1">
    <source>
        <dbReference type="SAM" id="Phobius"/>
    </source>
</evidence>
<reference evidence="2 3" key="1">
    <citation type="journal article" date="2024" name="Commun. Biol.">
        <title>Comparative genomic analysis of thermophilic fungi reveals convergent evolutionary adaptations and gene losses.</title>
        <authorList>
            <person name="Steindorff A.S."/>
            <person name="Aguilar-Pontes M.V."/>
            <person name="Robinson A.J."/>
            <person name="Andreopoulos B."/>
            <person name="LaButti K."/>
            <person name="Kuo A."/>
            <person name="Mondo S."/>
            <person name="Riley R."/>
            <person name="Otillar R."/>
            <person name="Haridas S."/>
            <person name="Lipzen A."/>
            <person name="Grimwood J."/>
            <person name="Schmutz J."/>
            <person name="Clum A."/>
            <person name="Reid I.D."/>
            <person name="Moisan M.C."/>
            <person name="Butler G."/>
            <person name="Nguyen T.T.M."/>
            <person name="Dewar K."/>
            <person name="Conant G."/>
            <person name="Drula E."/>
            <person name="Henrissat B."/>
            <person name="Hansel C."/>
            <person name="Singer S."/>
            <person name="Hutchinson M.I."/>
            <person name="de Vries R.P."/>
            <person name="Natvig D.O."/>
            <person name="Powell A.J."/>
            <person name="Tsang A."/>
            <person name="Grigoriev I.V."/>
        </authorList>
    </citation>
    <scope>NUCLEOTIDE SEQUENCE [LARGE SCALE GENOMIC DNA]</scope>
    <source>
        <strain evidence="2 3">ATCC 24622</strain>
    </source>
</reference>
<keyword evidence="1" id="KW-0472">Membrane</keyword>
<accession>A0ABR3XN23</accession>
<proteinExistence type="predicted"/>